<dbReference type="InterPro" id="IPR002173">
    <property type="entry name" value="Carboh/pur_kinase_PfkB_CS"/>
</dbReference>
<evidence type="ECO:0000259" key="7">
    <source>
        <dbReference type="Pfam" id="PF00294"/>
    </source>
</evidence>
<dbReference type="InterPro" id="IPR050306">
    <property type="entry name" value="PfkB_Carbo_kinase"/>
</dbReference>
<evidence type="ECO:0000313" key="9">
    <source>
        <dbReference type="Proteomes" id="UP001500842"/>
    </source>
</evidence>
<dbReference type="SUPFAM" id="SSF53613">
    <property type="entry name" value="Ribokinase-like"/>
    <property type="match status" value="1"/>
</dbReference>
<comment type="caution">
    <text evidence="8">The sequence shown here is derived from an EMBL/GenBank/DDBJ whole genome shotgun (WGS) entry which is preliminary data.</text>
</comment>
<protein>
    <submittedName>
        <fullName evidence="8">Carbohydrate kinase</fullName>
    </submittedName>
</protein>
<dbReference type="PRINTS" id="PR00990">
    <property type="entry name" value="RIBOKINASE"/>
</dbReference>
<dbReference type="Pfam" id="PF00294">
    <property type="entry name" value="PfkB"/>
    <property type="match status" value="1"/>
</dbReference>
<evidence type="ECO:0000256" key="2">
    <source>
        <dbReference type="ARBA" id="ARBA00022679"/>
    </source>
</evidence>
<sequence length="312" mass="31525">MQQVALVAGESLVDVVRSRDGSVSTRAGGSAANVAVALARLDRPVRFATSFAADDAGALVADHLRSAGVVLAGDPHVVDRTSVARASIGEDGAAAYEFAIDWRLAEDPAALAAPEGGAVVVVHACSYSAVLPPGAEQVGAVVRSLRDTATISYDVNARPALTGTGPDVVARIERLVALADVVKASDEDLAALYPGAPEAEAVARLLASGPAAVVVTRGADGATAVTRGGVVDVPAVDRGLADTIGAGDTFSAAILDALWERDLLGAGARRALHALAPDGWREVLRHAAAAAAVTVSRPGADPPYRSELTASR</sequence>
<evidence type="ECO:0000256" key="4">
    <source>
        <dbReference type="ARBA" id="ARBA00022777"/>
    </source>
</evidence>
<dbReference type="PROSITE" id="PS00584">
    <property type="entry name" value="PFKB_KINASES_2"/>
    <property type="match status" value="1"/>
</dbReference>
<evidence type="ECO:0000256" key="1">
    <source>
        <dbReference type="ARBA" id="ARBA00010688"/>
    </source>
</evidence>
<evidence type="ECO:0000313" key="8">
    <source>
        <dbReference type="EMBL" id="GAA1504728.1"/>
    </source>
</evidence>
<evidence type="ECO:0000256" key="6">
    <source>
        <dbReference type="RuleBase" id="RU003704"/>
    </source>
</evidence>
<dbReference type="RefSeq" id="WP_141005967.1">
    <property type="nucleotide sequence ID" value="NZ_BAAAOR010000004.1"/>
</dbReference>
<dbReference type="InterPro" id="IPR011611">
    <property type="entry name" value="PfkB_dom"/>
</dbReference>
<keyword evidence="3" id="KW-0547">Nucleotide-binding</keyword>
<dbReference type="Proteomes" id="UP001500842">
    <property type="component" value="Unassembled WGS sequence"/>
</dbReference>
<accession>A0ABN1ZUD6</accession>
<keyword evidence="5" id="KW-0067">ATP-binding</keyword>
<proteinExistence type="inferred from homology"/>
<evidence type="ECO:0000256" key="5">
    <source>
        <dbReference type="ARBA" id="ARBA00022840"/>
    </source>
</evidence>
<dbReference type="Gene3D" id="3.40.1190.20">
    <property type="match status" value="1"/>
</dbReference>
<dbReference type="InterPro" id="IPR029056">
    <property type="entry name" value="Ribokinase-like"/>
</dbReference>
<name>A0ABN1ZUD6_9ACTN</name>
<dbReference type="GO" id="GO:0016301">
    <property type="term" value="F:kinase activity"/>
    <property type="evidence" value="ECO:0007669"/>
    <property type="project" value="UniProtKB-KW"/>
</dbReference>
<dbReference type="PANTHER" id="PTHR43085">
    <property type="entry name" value="HEXOKINASE FAMILY MEMBER"/>
    <property type="match status" value="1"/>
</dbReference>
<dbReference type="EMBL" id="BAAAOR010000004">
    <property type="protein sequence ID" value="GAA1504728.1"/>
    <property type="molecule type" value="Genomic_DNA"/>
</dbReference>
<evidence type="ECO:0000256" key="3">
    <source>
        <dbReference type="ARBA" id="ARBA00022741"/>
    </source>
</evidence>
<gene>
    <name evidence="8" type="ORF">GCM10009788_05250</name>
</gene>
<feature type="domain" description="Carbohydrate kinase PfkB" evidence="7">
    <location>
        <begin position="17"/>
        <end position="303"/>
    </location>
</feature>
<dbReference type="InterPro" id="IPR002139">
    <property type="entry name" value="Ribo/fructo_kinase"/>
</dbReference>
<keyword evidence="9" id="KW-1185">Reference proteome</keyword>
<dbReference type="PANTHER" id="PTHR43085:SF1">
    <property type="entry name" value="PSEUDOURIDINE KINASE-RELATED"/>
    <property type="match status" value="1"/>
</dbReference>
<keyword evidence="4 6" id="KW-0418">Kinase</keyword>
<reference evidence="8 9" key="1">
    <citation type="journal article" date="2019" name="Int. J. Syst. Evol. Microbiol.">
        <title>The Global Catalogue of Microorganisms (GCM) 10K type strain sequencing project: providing services to taxonomists for standard genome sequencing and annotation.</title>
        <authorList>
            <consortium name="The Broad Institute Genomics Platform"/>
            <consortium name="The Broad Institute Genome Sequencing Center for Infectious Disease"/>
            <person name="Wu L."/>
            <person name="Ma J."/>
        </authorList>
    </citation>
    <scope>NUCLEOTIDE SEQUENCE [LARGE SCALE GENOMIC DNA]</scope>
    <source>
        <strain evidence="8 9">JCM 14942</strain>
    </source>
</reference>
<comment type="similarity">
    <text evidence="1 6">Belongs to the carbohydrate kinase PfkB family.</text>
</comment>
<keyword evidence="2 6" id="KW-0808">Transferase</keyword>
<organism evidence="8 9">
    <name type="scientific">Nocardioides humi</name>
    <dbReference type="NCBI Taxonomy" id="449461"/>
    <lineage>
        <taxon>Bacteria</taxon>
        <taxon>Bacillati</taxon>
        <taxon>Actinomycetota</taxon>
        <taxon>Actinomycetes</taxon>
        <taxon>Propionibacteriales</taxon>
        <taxon>Nocardioidaceae</taxon>
        <taxon>Nocardioides</taxon>
    </lineage>
</organism>